<reference evidence="2 3" key="1">
    <citation type="journal article" date="2019" name="Commun. Biol.">
        <title>The bagworm genome reveals a unique fibroin gene that provides high tensile strength.</title>
        <authorList>
            <person name="Kono N."/>
            <person name="Nakamura H."/>
            <person name="Ohtoshi R."/>
            <person name="Tomita M."/>
            <person name="Numata K."/>
            <person name="Arakawa K."/>
        </authorList>
    </citation>
    <scope>NUCLEOTIDE SEQUENCE [LARGE SCALE GENOMIC DNA]</scope>
</reference>
<comment type="caution">
    <text evidence="2">The sequence shown here is derived from an EMBL/GenBank/DDBJ whole genome shotgun (WGS) entry which is preliminary data.</text>
</comment>
<dbReference type="AlphaFoldDB" id="A0A4C1Z113"/>
<accession>A0A4C1Z113</accession>
<protein>
    <submittedName>
        <fullName evidence="2">Uncharacterized protein</fullName>
    </submittedName>
</protein>
<evidence type="ECO:0000256" key="1">
    <source>
        <dbReference type="SAM" id="MobiDB-lite"/>
    </source>
</evidence>
<proteinExistence type="predicted"/>
<name>A0A4C1Z113_EUMVA</name>
<evidence type="ECO:0000313" key="2">
    <source>
        <dbReference type="EMBL" id="GBP82276.1"/>
    </source>
</evidence>
<sequence length="150" mass="17043">MNSDAIHLGVTPVADRPRRADTPPTVTHVALRSDRILDPGSIFSFDLSSAQVPIALLLKFSSRYRSKFQLNIGSRDWYLECEPARALPRRRNRERARRADGRVTGVYYRDGRIISLTAAARYTLYRTPHTLVHARSPTLRNAARRNTATQ</sequence>
<evidence type="ECO:0000313" key="3">
    <source>
        <dbReference type="Proteomes" id="UP000299102"/>
    </source>
</evidence>
<feature type="region of interest" description="Disordered" evidence="1">
    <location>
        <begin position="1"/>
        <end position="24"/>
    </location>
</feature>
<dbReference type="EMBL" id="BGZK01001557">
    <property type="protein sequence ID" value="GBP82276.1"/>
    <property type="molecule type" value="Genomic_DNA"/>
</dbReference>
<gene>
    <name evidence="2" type="ORF">EVAR_86630_1</name>
</gene>
<dbReference type="Proteomes" id="UP000299102">
    <property type="component" value="Unassembled WGS sequence"/>
</dbReference>
<organism evidence="2 3">
    <name type="scientific">Eumeta variegata</name>
    <name type="common">Bagworm moth</name>
    <name type="synonym">Eumeta japonica</name>
    <dbReference type="NCBI Taxonomy" id="151549"/>
    <lineage>
        <taxon>Eukaryota</taxon>
        <taxon>Metazoa</taxon>
        <taxon>Ecdysozoa</taxon>
        <taxon>Arthropoda</taxon>
        <taxon>Hexapoda</taxon>
        <taxon>Insecta</taxon>
        <taxon>Pterygota</taxon>
        <taxon>Neoptera</taxon>
        <taxon>Endopterygota</taxon>
        <taxon>Lepidoptera</taxon>
        <taxon>Glossata</taxon>
        <taxon>Ditrysia</taxon>
        <taxon>Tineoidea</taxon>
        <taxon>Psychidae</taxon>
        <taxon>Oiketicinae</taxon>
        <taxon>Eumeta</taxon>
    </lineage>
</organism>
<keyword evidence="3" id="KW-1185">Reference proteome</keyword>